<comment type="caution">
    <text evidence="2">The sequence shown here is derived from an EMBL/GenBank/DDBJ whole genome shotgun (WGS) entry which is preliminary data.</text>
</comment>
<keyword evidence="3" id="KW-1185">Reference proteome</keyword>
<feature type="domain" description="Tail specific protease" evidence="1">
    <location>
        <begin position="63"/>
        <end position="272"/>
    </location>
</feature>
<dbReference type="PANTHER" id="PTHR11261:SF3">
    <property type="entry name" value="RETINOL-BINDING PROTEIN 3"/>
    <property type="match status" value="1"/>
</dbReference>
<proteinExistence type="predicted"/>
<dbReference type="InterPro" id="IPR005151">
    <property type="entry name" value="Tail-specific_protease"/>
</dbReference>
<evidence type="ECO:0000313" key="3">
    <source>
        <dbReference type="Proteomes" id="UP000632222"/>
    </source>
</evidence>
<name>A0ABQ2D784_9DEIO</name>
<gene>
    <name evidence="2" type="ORF">GCM10008938_38060</name>
</gene>
<evidence type="ECO:0000313" key="2">
    <source>
        <dbReference type="EMBL" id="GGJ48421.1"/>
    </source>
</evidence>
<dbReference type="Gene3D" id="3.90.226.10">
    <property type="entry name" value="2-enoyl-CoA Hydratase, Chain A, domain 1"/>
    <property type="match status" value="1"/>
</dbReference>
<dbReference type="RefSeq" id="WP_189005418.1">
    <property type="nucleotide sequence ID" value="NZ_BMOD01000019.1"/>
</dbReference>
<sequence>METLDQNLLSSSTRSQLLSLLAVQFRDHYVYPQTGQVLAAALEEWATQETTDKTATASWCKALTARLRQLIPDKHLNVFPQTVEETRGQAPHRGIQKFEFLNGDIAYLELTGFFELEEAAPMMDAVMTLARPSKALIIDLRRNGGGSGDSVLHLCSHLLPANTHLQTFHQRGSNFQRQTWTLPYLQHRDTEKPVVVLTSGRTGSAAEEFCYNLQALKRATLIGEPTAGAAHTVSIISLNEQVGAFIPSGHPISPYTQTHWEGIGVQPDIHVKSEDALQVALDHLSKP</sequence>
<dbReference type="Proteomes" id="UP000632222">
    <property type="component" value="Unassembled WGS sequence"/>
</dbReference>
<accession>A0ABQ2D784</accession>
<protein>
    <submittedName>
        <fullName evidence="2">Interphotoreceptor retinoid-binding protein</fullName>
    </submittedName>
</protein>
<dbReference type="SUPFAM" id="SSF52096">
    <property type="entry name" value="ClpP/crotonase"/>
    <property type="match status" value="1"/>
</dbReference>
<dbReference type="InterPro" id="IPR029045">
    <property type="entry name" value="ClpP/crotonase-like_dom_sf"/>
</dbReference>
<dbReference type="Pfam" id="PF03572">
    <property type="entry name" value="Peptidase_S41"/>
    <property type="match status" value="1"/>
</dbReference>
<organism evidence="2 3">
    <name type="scientific">Deinococcus roseus</name>
    <dbReference type="NCBI Taxonomy" id="392414"/>
    <lineage>
        <taxon>Bacteria</taxon>
        <taxon>Thermotogati</taxon>
        <taxon>Deinococcota</taxon>
        <taxon>Deinococci</taxon>
        <taxon>Deinococcales</taxon>
        <taxon>Deinococcaceae</taxon>
        <taxon>Deinococcus</taxon>
    </lineage>
</organism>
<dbReference type="PANTHER" id="PTHR11261">
    <property type="entry name" value="INTERPHOTORECEPTOR RETINOID-BINDING PROTEIN"/>
    <property type="match status" value="1"/>
</dbReference>
<dbReference type="Gene3D" id="3.30.750.44">
    <property type="match status" value="1"/>
</dbReference>
<reference evidence="3" key="1">
    <citation type="journal article" date="2019" name="Int. J. Syst. Evol. Microbiol.">
        <title>The Global Catalogue of Microorganisms (GCM) 10K type strain sequencing project: providing services to taxonomists for standard genome sequencing and annotation.</title>
        <authorList>
            <consortium name="The Broad Institute Genomics Platform"/>
            <consortium name="The Broad Institute Genome Sequencing Center for Infectious Disease"/>
            <person name="Wu L."/>
            <person name="Ma J."/>
        </authorList>
    </citation>
    <scope>NUCLEOTIDE SEQUENCE [LARGE SCALE GENOMIC DNA]</scope>
    <source>
        <strain evidence="3">JCM 14370</strain>
    </source>
</reference>
<dbReference type="EMBL" id="BMOD01000019">
    <property type="protein sequence ID" value="GGJ48421.1"/>
    <property type="molecule type" value="Genomic_DNA"/>
</dbReference>
<dbReference type="SMART" id="SM00245">
    <property type="entry name" value="TSPc"/>
    <property type="match status" value="1"/>
</dbReference>
<evidence type="ECO:0000259" key="1">
    <source>
        <dbReference type="SMART" id="SM00245"/>
    </source>
</evidence>
<dbReference type="CDD" id="cd07563">
    <property type="entry name" value="Peptidase_S41_IRBP"/>
    <property type="match status" value="1"/>
</dbReference>